<protein>
    <recommendedName>
        <fullName evidence="5">Suppressor of white apricot N-terminal domain-containing protein</fullName>
    </recommendedName>
</protein>
<dbReference type="InterPro" id="IPR019147">
    <property type="entry name" value="SWAP_N_domain"/>
</dbReference>
<evidence type="ECO:0000313" key="6">
    <source>
        <dbReference type="EMBL" id="ESO03068.1"/>
    </source>
</evidence>
<dbReference type="InterPro" id="IPR040397">
    <property type="entry name" value="SWAP"/>
</dbReference>
<sequence>MSKKILRTLKEGPAEENYDDLLVFGYQCTLFRDDEKAMYIDQCRHLIPWMGDDTLLIDRYDGRGHLSDLSAYDSDIMKNRGWDALTEREKQMEEMIDQERYLDLFCDVEEKLLYEGMFRLVMYTTCIFFKVQ</sequence>
<dbReference type="PANTHER" id="PTHR13161:SF15">
    <property type="entry name" value="SPLICING FACTOR, SUPPRESSOR OF WHITE-APRICOT HOMOLOG"/>
    <property type="match status" value="1"/>
</dbReference>
<evidence type="ECO:0000256" key="3">
    <source>
        <dbReference type="ARBA" id="ARBA00022884"/>
    </source>
</evidence>
<reference evidence="8" key="1">
    <citation type="submission" date="2012-12" db="EMBL/GenBank/DDBJ databases">
        <authorList>
            <person name="Hellsten U."/>
            <person name="Grimwood J."/>
            <person name="Chapman J.A."/>
            <person name="Shapiro H."/>
            <person name="Aerts A."/>
            <person name="Otillar R.P."/>
            <person name="Terry A.Y."/>
            <person name="Boore J.L."/>
            <person name="Simakov O."/>
            <person name="Marletaz F."/>
            <person name="Cho S.-J."/>
            <person name="Edsinger-Gonzales E."/>
            <person name="Havlak P."/>
            <person name="Kuo D.-H."/>
            <person name="Larsson T."/>
            <person name="Lv J."/>
            <person name="Arendt D."/>
            <person name="Savage R."/>
            <person name="Osoegawa K."/>
            <person name="de Jong P."/>
            <person name="Lindberg D.R."/>
            <person name="Seaver E.C."/>
            <person name="Weisblat D.A."/>
            <person name="Putnam N.H."/>
            <person name="Grigoriev I.V."/>
            <person name="Rokhsar D.S."/>
        </authorList>
    </citation>
    <scope>NUCLEOTIDE SEQUENCE</scope>
</reference>
<dbReference type="OMA" id="MIDQERY"/>
<dbReference type="GO" id="GO:0006397">
    <property type="term" value="P:mRNA processing"/>
    <property type="evidence" value="ECO:0007669"/>
    <property type="project" value="UniProtKB-KW"/>
</dbReference>
<evidence type="ECO:0000256" key="4">
    <source>
        <dbReference type="ARBA" id="ARBA00023187"/>
    </source>
</evidence>
<organism evidence="7 8">
    <name type="scientific">Helobdella robusta</name>
    <name type="common">Californian leech</name>
    <dbReference type="NCBI Taxonomy" id="6412"/>
    <lineage>
        <taxon>Eukaryota</taxon>
        <taxon>Metazoa</taxon>
        <taxon>Spiralia</taxon>
        <taxon>Lophotrochozoa</taxon>
        <taxon>Annelida</taxon>
        <taxon>Clitellata</taxon>
        <taxon>Hirudinea</taxon>
        <taxon>Rhynchobdellida</taxon>
        <taxon>Glossiphoniidae</taxon>
        <taxon>Helobdella</taxon>
    </lineage>
</organism>
<dbReference type="AlphaFoldDB" id="T1G463"/>
<dbReference type="eggNOG" id="KOG1847">
    <property type="taxonomic scope" value="Eukaryota"/>
</dbReference>
<dbReference type="EnsemblMetazoa" id="HelroT80858">
    <property type="protein sequence ID" value="HelroP80858"/>
    <property type="gene ID" value="HelroG80858"/>
</dbReference>
<evidence type="ECO:0000256" key="2">
    <source>
        <dbReference type="ARBA" id="ARBA00022737"/>
    </source>
</evidence>
<reference evidence="7" key="3">
    <citation type="submission" date="2015-06" db="UniProtKB">
        <authorList>
            <consortium name="EnsemblMetazoa"/>
        </authorList>
    </citation>
    <scope>IDENTIFICATION</scope>
</reference>
<dbReference type="GO" id="GO:0003723">
    <property type="term" value="F:RNA binding"/>
    <property type="evidence" value="ECO:0007669"/>
    <property type="project" value="UniProtKB-KW"/>
</dbReference>
<dbReference type="OrthoDB" id="5836667at2759"/>
<dbReference type="KEGG" id="hro:HELRODRAFT_80858"/>
<evidence type="ECO:0000256" key="1">
    <source>
        <dbReference type="ARBA" id="ARBA00022664"/>
    </source>
</evidence>
<dbReference type="CTD" id="20215861"/>
<dbReference type="EMBL" id="AMQM01004763">
    <property type="status" value="NOT_ANNOTATED_CDS"/>
    <property type="molecule type" value="Genomic_DNA"/>
</dbReference>
<evidence type="ECO:0000259" key="5">
    <source>
        <dbReference type="SMART" id="SM01141"/>
    </source>
</evidence>
<dbReference type="GeneID" id="20215861"/>
<dbReference type="HOGENOM" id="CLU_1919316_0_0_1"/>
<keyword evidence="1" id="KW-0507">mRNA processing</keyword>
<name>T1G463_HELRO</name>
<dbReference type="InParanoid" id="T1G463"/>
<proteinExistence type="predicted"/>
<dbReference type="SMART" id="SM01141">
    <property type="entry name" value="DRY_EERY"/>
    <property type="match status" value="1"/>
</dbReference>
<evidence type="ECO:0000313" key="7">
    <source>
        <dbReference type="EnsemblMetazoa" id="HelroP80858"/>
    </source>
</evidence>
<dbReference type="RefSeq" id="XP_009018761.1">
    <property type="nucleotide sequence ID" value="XM_009020513.1"/>
</dbReference>
<dbReference type="GO" id="GO:0008380">
    <property type="term" value="P:RNA splicing"/>
    <property type="evidence" value="ECO:0007669"/>
    <property type="project" value="UniProtKB-KW"/>
</dbReference>
<dbReference type="EMBL" id="KB096676">
    <property type="protein sequence ID" value="ESO03068.1"/>
    <property type="molecule type" value="Genomic_DNA"/>
</dbReference>
<dbReference type="Proteomes" id="UP000015101">
    <property type="component" value="Unassembled WGS sequence"/>
</dbReference>
<keyword evidence="8" id="KW-1185">Reference proteome</keyword>
<dbReference type="PANTHER" id="PTHR13161">
    <property type="entry name" value="SPLICING FACTOR SUPPRESSOR OF WHITE APRICOT"/>
    <property type="match status" value="1"/>
</dbReference>
<dbReference type="Pfam" id="PF09750">
    <property type="entry name" value="DRY_EERY"/>
    <property type="match status" value="1"/>
</dbReference>
<accession>T1G463</accession>
<reference evidence="6 8" key="2">
    <citation type="journal article" date="2013" name="Nature">
        <title>Insights into bilaterian evolution from three spiralian genomes.</title>
        <authorList>
            <person name="Simakov O."/>
            <person name="Marletaz F."/>
            <person name="Cho S.J."/>
            <person name="Edsinger-Gonzales E."/>
            <person name="Havlak P."/>
            <person name="Hellsten U."/>
            <person name="Kuo D.H."/>
            <person name="Larsson T."/>
            <person name="Lv J."/>
            <person name="Arendt D."/>
            <person name="Savage R."/>
            <person name="Osoegawa K."/>
            <person name="de Jong P."/>
            <person name="Grimwood J."/>
            <person name="Chapman J.A."/>
            <person name="Shapiro H."/>
            <person name="Aerts A."/>
            <person name="Otillar R.P."/>
            <person name="Terry A.Y."/>
            <person name="Boore J.L."/>
            <person name="Grigoriev I.V."/>
            <person name="Lindberg D.R."/>
            <person name="Seaver E.C."/>
            <person name="Weisblat D.A."/>
            <person name="Putnam N.H."/>
            <person name="Rokhsar D.S."/>
        </authorList>
    </citation>
    <scope>NUCLEOTIDE SEQUENCE</scope>
</reference>
<keyword evidence="3" id="KW-0694">RNA-binding</keyword>
<gene>
    <name evidence="7" type="primary">20215861</name>
    <name evidence="6" type="ORF">HELRODRAFT_80858</name>
</gene>
<keyword evidence="4" id="KW-0508">mRNA splicing</keyword>
<evidence type="ECO:0000313" key="8">
    <source>
        <dbReference type="Proteomes" id="UP000015101"/>
    </source>
</evidence>
<feature type="domain" description="Suppressor of white apricot N-terminal" evidence="5">
    <location>
        <begin position="19"/>
        <end position="118"/>
    </location>
</feature>
<keyword evidence="2" id="KW-0677">Repeat</keyword>